<dbReference type="EMBL" id="CAFBOS010000211">
    <property type="protein sequence ID" value="CAB5018273.1"/>
    <property type="molecule type" value="Genomic_DNA"/>
</dbReference>
<proteinExistence type="predicted"/>
<protein>
    <submittedName>
        <fullName evidence="1">Unannotated protein</fullName>
    </submittedName>
</protein>
<accession>A0A6J7QRD9</accession>
<dbReference type="AlphaFoldDB" id="A0A6J7QRD9"/>
<organism evidence="1">
    <name type="scientific">freshwater metagenome</name>
    <dbReference type="NCBI Taxonomy" id="449393"/>
    <lineage>
        <taxon>unclassified sequences</taxon>
        <taxon>metagenomes</taxon>
        <taxon>ecological metagenomes</taxon>
    </lineage>
</organism>
<gene>
    <name evidence="1" type="ORF">UFOPK3967_02606</name>
</gene>
<name>A0A6J7QRD9_9ZZZZ</name>
<dbReference type="InterPro" id="IPR015797">
    <property type="entry name" value="NUDIX_hydrolase-like_dom_sf"/>
</dbReference>
<dbReference type="SUPFAM" id="SSF55811">
    <property type="entry name" value="Nudix"/>
    <property type="match status" value="1"/>
</dbReference>
<reference evidence="1" key="1">
    <citation type="submission" date="2020-05" db="EMBL/GenBank/DDBJ databases">
        <authorList>
            <person name="Chiriac C."/>
            <person name="Salcher M."/>
            <person name="Ghai R."/>
            <person name="Kavagutti S V."/>
        </authorList>
    </citation>
    <scope>NUCLEOTIDE SEQUENCE</scope>
</reference>
<sequence length="87" mass="9311">MCTFHPTNGVSDQTFHVFLARSATYVGEPTDPSESERIEWVTVARLADLIRTGEVRDGLSLAGLSTALALGMLEPSASASMVTKMPL</sequence>
<dbReference type="Gene3D" id="3.90.79.10">
    <property type="entry name" value="Nucleoside Triphosphate Pyrophosphohydrolase"/>
    <property type="match status" value="1"/>
</dbReference>
<evidence type="ECO:0000313" key="1">
    <source>
        <dbReference type="EMBL" id="CAB5018273.1"/>
    </source>
</evidence>